<gene>
    <name evidence="2" type="ORF">HII30_02010</name>
</gene>
<evidence type="ECO:0000256" key="1">
    <source>
        <dbReference type="SAM" id="MobiDB-lite"/>
    </source>
</evidence>
<feature type="compositionally biased region" description="Low complexity" evidence="1">
    <location>
        <begin position="96"/>
        <end position="124"/>
    </location>
</feature>
<dbReference type="Proteomes" id="UP000565468">
    <property type="component" value="Unassembled WGS sequence"/>
</dbReference>
<reference evidence="2 3" key="1">
    <citation type="submission" date="2020-04" db="EMBL/GenBank/DDBJ databases">
        <title>Paenibacillus algicola sp. nov., a novel marine bacterium producing alginate lyase.</title>
        <authorList>
            <person name="Huang H."/>
        </authorList>
    </citation>
    <scope>NUCLEOTIDE SEQUENCE [LARGE SCALE GENOMIC DNA]</scope>
    <source>
        <strain evidence="2 3">L7-75</strain>
    </source>
</reference>
<organism evidence="2 3">
    <name type="scientific">Paenibacillus lemnae</name>
    <dbReference type="NCBI Taxonomy" id="1330551"/>
    <lineage>
        <taxon>Bacteria</taxon>
        <taxon>Bacillati</taxon>
        <taxon>Bacillota</taxon>
        <taxon>Bacilli</taxon>
        <taxon>Bacillales</taxon>
        <taxon>Paenibacillaceae</taxon>
        <taxon>Paenibacillus</taxon>
    </lineage>
</organism>
<protein>
    <submittedName>
        <fullName evidence="2">Uncharacterized protein</fullName>
    </submittedName>
</protein>
<comment type="caution">
    <text evidence="2">The sequence shown here is derived from an EMBL/GenBank/DDBJ whole genome shotgun (WGS) entry which is preliminary data.</text>
</comment>
<accession>A0A848M419</accession>
<dbReference type="EMBL" id="JABBPN010000001">
    <property type="protein sequence ID" value="NMO94563.1"/>
    <property type="molecule type" value="Genomic_DNA"/>
</dbReference>
<name>A0A848M419_PAELE</name>
<feature type="region of interest" description="Disordered" evidence="1">
    <location>
        <begin position="1"/>
        <end position="32"/>
    </location>
</feature>
<proteinExistence type="predicted"/>
<dbReference type="AlphaFoldDB" id="A0A848M419"/>
<feature type="region of interest" description="Disordered" evidence="1">
    <location>
        <begin position="48"/>
        <end position="124"/>
    </location>
</feature>
<feature type="non-terminal residue" evidence="2">
    <location>
        <position position="124"/>
    </location>
</feature>
<keyword evidence="3" id="KW-1185">Reference proteome</keyword>
<evidence type="ECO:0000313" key="2">
    <source>
        <dbReference type="EMBL" id="NMO94563.1"/>
    </source>
</evidence>
<sequence>MKDSKFQIHIPMTSKAPKKLNPALEKQTQAEPEKANVIAWTFPAVQDAVRPSARRVRAEASSVQPEAGGPAAGVMQPLADSRQRRGDASSAASATPAGDGEAPADAGPRPRGTQPAAGAAQAPA</sequence>
<evidence type="ECO:0000313" key="3">
    <source>
        <dbReference type="Proteomes" id="UP000565468"/>
    </source>
</evidence>